<dbReference type="Proteomes" id="UP000244925">
    <property type="component" value="Unassembled WGS sequence"/>
</dbReference>
<dbReference type="EMBL" id="PUBV01000019">
    <property type="protein sequence ID" value="PWB06801.1"/>
    <property type="molecule type" value="Genomic_DNA"/>
</dbReference>
<reference evidence="4" key="1">
    <citation type="submission" date="2018-02" db="EMBL/GenBank/DDBJ databases">
        <authorList>
            <person name="Clavel T."/>
            <person name="Strowig T."/>
        </authorList>
    </citation>
    <scope>NUCLEOTIDE SEQUENCE [LARGE SCALE GENOMIC DNA]</scope>
    <source>
        <strain evidence="4">DSM 100764</strain>
    </source>
</reference>
<proteinExistence type="predicted"/>
<dbReference type="Gene3D" id="3.90.470.20">
    <property type="entry name" value="4'-phosphopantetheinyl transferase domain"/>
    <property type="match status" value="1"/>
</dbReference>
<comment type="caution">
    <text evidence="3">The sequence shown here is derived from an EMBL/GenBank/DDBJ whole genome shotgun (WGS) entry which is preliminary data.</text>
</comment>
<feature type="domain" description="4'-phosphopantetheinyl transferase" evidence="2">
    <location>
        <begin position="84"/>
        <end position="151"/>
    </location>
</feature>
<dbReference type="GO" id="GO:0008897">
    <property type="term" value="F:holo-[acyl-carrier-protein] synthase activity"/>
    <property type="evidence" value="ECO:0007669"/>
    <property type="project" value="InterPro"/>
</dbReference>
<gene>
    <name evidence="3" type="ORF">C5O25_09170</name>
</gene>
<dbReference type="AlphaFoldDB" id="A0A2V1IQX7"/>
<sequence>MEGEIKRFGIDGAEVCMTSIAGRGRGAEREATQRLVEAMFGSGTVLGHTACGAPKVEGYGDGRVSVSHGAGCAVVALCGHGVRLGVDAESAREQLRRVTGRILTAAERKVLPLPEQCDIRLLQRIWTAKEAVYKLTPENGRMTLGEIDVLRAEDLDAWRRGDSIVSRGGARVSFVELEGDGLLAVATMVSSREGRG</sequence>
<dbReference type="InterPro" id="IPR008278">
    <property type="entry name" value="4-PPantetheinyl_Trfase_dom"/>
</dbReference>
<dbReference type="RefSeq" id="WP_107036442.1">
    <property type="nucleotide sequence ID" value="NZ_CAPGKS010000038.1"/>
</dbReference>
<keyword evidence="1" id="KW-0808">Transferase</keyword>
<dbReference type="GO" id="GO:0000287">
    <property type="term" value="F:magnesium ion binding"/>
    <property type="evidence" value="ECO:0007669"/>
    <property type="project" value="InterPro"/>
</dbReference>
<name>A0A2V1IQX7_9BACT</name>
<organism evidence="3 4">
    <name type="scientific">Paramuribaculum intestinale</name>
    <dbReference type="NCBI Taxonomy" id="2094151"/>
    <lineage>
        <taxon>Bacteria</taxon>
        <taxon>Pseudomonadati</taxon>
        <taxon>Bacteroidota</taxon>
        <taxon>Bacteroidia</taxon>
        <taxon>Bacteroidales</taxon>
        <taxon>Muribaculaceae</taxon>
        <taxon>Paramuribaculum</taxon>
    </lineage>
</organism>
<keyword evidence="4" id="KW-1185">Reference proteome</keyword>
<accession>A0A2V1IQX7</accession>
<dbReference type="Pfam" id="PF01648">
    <property type="entry name" value="ACPS"/>
    <property type="match status" value="1"/>
</dbReference>
<evidence type="ECO:0000259" key="2">
    <source>
        <dbReference type="Pfam" id="PF01648"/>
    </source>
</evidence>
<dbReference type="InterPro" id="IPR037143">
    <property type="entry name" value="4-PPantetheinyl_Trfase_dom_sf"/>
</dbReference>
<evidence type="ECO:0000256" key="1">
    <source>
        <dbReference type="ARBA" id="ARBA00022679"/>
    </source>
</evidence>
<evidence type="ECO:0000313" key="4">
    <source>
        <dbReference type="Proteomes" id="UP000244925"/>
    </source>
</evidence>
<protein>
    <recommendedName>
        <fullName evidence="2">4'-phosphopantetheinyl transferase domain-containing protein</fullName>
    </recommendedName>
</protein>
<dbReference type="SUPFAM" id="SSF56214">
    <property type="entry name" value="4'-phosphopantetheinyl transferase"/>
    <property type="match status" value="1"/>
</dbReference>
<evidence type="ECO:0000313" key="3">
    <source>
        <dbReference type="EMBL" id="PWB06801.1"/>
    </source>
</evidence>